<dbReference type="PANTHER" id="PTHR34818:SF1">
    <property type="entry name" value="PROTEIN BLI-3"/>
    <property type="match status" value="1"/>
</dbReference>
<dbReference type="Pfam" id="PF16242">
    <property type="entry name" value="Pyrid_ox_like"/>
    <property type="match status" value="1"/>
</dbReference>
<dbReference type="InterPro" id="IPR038725">
    <property type="entry name" value="YdaG_split_barrel_FMN-bd"/>
</dbReference>
<dbReference type="SUPFAM" id="SSF50475">
    <property type="entry name" value="FMN-binding split barrel"/>
    <property type="match status" value="1"/>
</dbReference>
<reference evidence="3" key="1">
    <citation type="journal article" date="2022" name="Environ. Microbiol.">
        <title>Functional analysis, diversity, and distribution of carbendazim hydrolases MheI and CbmA, responsible for the initial step in carbendazim degradation.</title>
        <authorList>
            <person name="Zhang M."/>
            <person name="Bai X."/>
            <person name="Li Q."/>
            <person name="Zhang L."/>
            <person name="Zhu Q."/>
            <person name="Gao S."/>
            <person name="Ke Z."/>
            <person name="Jiang M."/>
            <person name="Hu J."/>
            <person name="Qiu J."/>
            <person name="Hong Q."/>
        </authorList>
    </citation>
    <scope>NUCLEOTIDE SEQUENCE [LARGE SCALE GENOMIC DNA]</scope>
    <source>
        <strain evidence="3">djl-6</strain>
    </source>
</reference>
<gene>
    <name evidence="2" type="ORF">M0639_33000</name>
</gene>
<protein>
    <submittedName>
        <fullName evidence="2">Pyridoxamine 5'-phosphate oxidase family protein</fullName>
    </submittedName>
</protein>
<dbReference type="Proteomes" id="UP000831484">
    <property type="component" value="Plasmid pdjl-6-4"/>
</dbReference>
<dbReference type="InterPro" id="IPR012349">
    <property type="entry name" value="Split_barrel_FMN-bd"/>
</dbReference>
<keyword evidence="2" id="KW-0614">Plasmid</keyword>
<dbReference type="PANTHER" id="PTHR34818">
    <property type="entry name" value="PROTEIN BLI-3"/>
    <property type="match status" value="1"/>
</dbReference>
<dbReference type="Gene3D" id="2.30.110.10">
    <property type="entry name" value="Electron Transport, Fmn-binding Protein, Chain A"/>
    <property type="match status" value="1"/>
</dbReference>
<organism evidence="2 3">
    <name type="scientific">Rhodococcus qingshengii JCM 15477</name>
    <dbReference type="NCBI Taxonomy" id="1303681"/>
    <lineage>
        <taxon>Bacteria</taxon>
        <taxon>Bacillati</taxon>
        <taxon>Actinomycetota</taxon>
        <taxon>Actinomycetes</taxon>
        <taxon>Mycobacteriales</taxon>
        <taxon>Nocardiaceae</taxon>
        <taxon>Rhodococcus</taxon>
        <taxon>Rhodococcus erythropolis group</taxon>
    </lineage>
</organism>
<geneLocation type="plasmid" evidence="2 3">
    <name>pdjl-6-4</name>
</geneLocation>
<evidence type="ECO:0000313" key="2">
    <source>
        <dbReference type="EMBL" id="UPU46541.1"/>
    </source>
</evidence>
<name>A0AB38RMQ5_RHOSG</name>
<evidence type="ECO:0000259" key="1">
    <source>
        <dbReference type="Pfam" id="PF16242"/>
    </source>
</evidence>
<proteinExistence type="predicted"/>
<dbReference type="EMBL" id="CP096567">
    <property type="protein sequence ID" value="UPU46541.1"/>
    <property type="molecule type" value="Genomic_DNA"/>
</dbReference>
<dbReference type="RefSeq" id="WP_064073725.1">
    <property type="nucleotide sequence ID" value="NZ_CP096567.1"/>
</dbReference>
<keyword evidence="3" id="KW-1185">Reference proteome</keyword>
<accession>A0AB38RMQ5</accession>
<evidence type="ECO:0000313" key="3">
    <source>
        <dbReference type="Proteomes" id="UP000831484"/>
    </source>
</evidence>
<feature type="domain" description="General stress protein FMN-binding split barrel" evidence="1">
    <location>
        <begin position="4"/>
        <end position="131"/>
    </location>
</feature>
<dbReference type="InterPro" id="IPR052917">
    <property type="entry name" value="Stress-Dev_Protein"/>
</dbReference>
<dbReference type="AlphaFoldDB" id="A0AB38RMQ5"/>
<sequence length="136" mass="14572">MAAENVEKLHALLRTLDTVMVTTVDDQNRLISRPMALRVGDFGGTLFFLAPTNSRIISHIAARSAVNISFTSANSSVSLTGTADFTTNYNSVAEHWHSMLAPWLPRGTTGAALIEVTIDEARFWSVPHGSTGATGA</sequence>